<protein>
    <submittedName>
        <fullName evidence="2">Uncharacterized protein</fullName>
    </submittedName>
</protein>
<dbReference type="AlphaFoldDB" id="A0A3N0VNL8"/>
<comment type="caution">
    <text evidence="2">The sequence shown here is derived from an EMBL/GenBank/DDBJ whole genome shotgun (WGS) entry which is preliminary data.</text>
</comment>
<evidence type="ECO:0000313" key="3">
    <source>
        <dbReference type="Proteomes" id="UP000282106"/>
    </source>
</evidence>
<feature type="transmembrane region" description="Helical" evidence="1">
    <location>
        <begin position="68"/>
        <end position="89"/>
    </location>
</feature>
<name>A0A3N0VNL8_9GAMM</name>
<keyword evidence="1" id="KW-0472">Membrane</keyword>
<dbReference type="InParanoid" id="A0A3N0VNL8"/>
<feature type="transmembrane region" description="Helical" evidence="1">
    <location>
        <begin position="32"/>
        <end position="56"/>
    </location>
</feature>
<evidence type="ECO:0000256" key="1">
    <source>
        <dbReference type="SAM" id="Phobius"/>
    </source>
</evidence>
<organism evidence="2 3">
    <name type="scientific">Stagnimonas aquatica</name>
    <dbReference type="NCBI Taxonomy" id="2689987"/>
    <lineage>
        <taxon>Bacteria</taxon>
        <taxon>Pseudomonadati</taxon>
        <taxon>Pseudomonadota</taxon>
        <taxon>Gammaproteobacteria</taxon>
        <taxon>Nevskiales</taxon>
        <taxon>Nevskiaceae</taxon>
        <taxon>Stagnimonas</taxon>
    </lineage>
</organism>
<keyword evidence="3" id="KW-1185">Reference proteome</keyword>
<dbReference type="Proteomes" id="UP000282106">
    <property type="component" value="Unassembled WGS sequence"/>
</dbReference>
<reference evidence="2 3" key="1">
    <citation type="submission" date="2018-10" db="EMBL/GenBank/DDBJ databases">
        <authorList>
            <person name="Chen W.-M."/>
        </authorList>
    </citation>
    <scope>NUCLEOTIDE SEQUENCE [LARGE SCALE GENOMIC DNA]</scope>
    <source>
        <strain evidence="2 3">THS-13</strain>
    </source>
</reference>
<sequence length="109" mass="11445">MSDDHTSEEIQAEALLRQAAAKGLGSRPGARLVAITLWASFLGAIPMLLTWLLLLPEEYAATLGLAELSFGFFMCWLAAAAPAAIAALLTQAGSPAVPLPPEAPNEHLH</sequence>
<keyword evidence="1" id="KW-0812">Transmembrane</keyword>
<dbReference type="RefSeq" id="WP_123210433.1">
    <property type="nucleotide sequence ID" value="NZ_RJVO01000001.1"/>
</dbReference>
<gene>
    <name evidence="2" type="ORF">ED208_03390</name>
</gene>
<accession>A0A3N0VNL8</accession>
<evidence type="ECO:0000313" key="2">
    <source>
        <dbReference type="EMBL" id="ROH93578.1"/>
    </source>
</evidence>
<keyword evidence="1" id="KW-1133">Transmembrane helix</keyword>
<proteinExistence type="predicted"/>
<dbReference type="EMBL" id="RJVO01000001">
    <property type="protein sequence ID" value="ROH93578.1"/>
    <property type="molecule type" value="Genomic_DNA"/>
</dbReference>